<accession>A0ABQ9MWK4</accession>
<proteinExistence type="predicted"/>
<keyword evidence="3" id="KW-1185">Reference proteome</keyword>
<gene>
    <name evidence="2" type="ORF">P3X46_007205</name>
</gene>
<evidence type="ECO:0000313" key="3">
    <source>
        <dbReference type="Proteomes" id="UP001174677"/>
    </source>
</evidence>
<feature type="compositionally biased region" description="Basic and acidic residues" evidence="1">
    <location>
        <begin position="1"/>
        <end position="13"/>
    </location>
</feature>
<name>A0ABQ9MWK4_HEVBR</name>
<evidence type="ECO:0000256" key="1">
    <source>
        <dbReference type="SAM" id="MobiDB-lite"/>
    </source>
</evidence>
<feature type="non-terminal residue" evidence="2">
    <location>
        <position position="67"/>
    </location>
</feature>
<feature type="region of interest" description="Disordered" evidence="1">
    <location>
        <begin position="1"/>
        <end position="38"/>
    </location>
</feature>
<organism evidence="2 3">
    <name type="scientific">Hevea brasiliensis</name>
    <name type="common">Para rubber tree</name>
    <name type="synonym">Siphonia brasiliensis</name>
    <dbReference type="NCBI Taxonomy" id="3981"/>
    <lineage>
        <taxon>Eukaryota</taxon>
        <taxon>Viridiplantae</taxon>
        <taxon>Streptophyta</taxon>
        <taxon>Embryophyta</taxon>
        <taxon>Tracheophyta</taxon>
        <taxon>Spermatophyta</taxon>
        <taxon>Magnoliopsida</taxon>
        <taxon>eudicotyledons</taxon>
        <taxon>Gunneridae</taxon>
        <taxon>Pentapetalae</taxon>
        <taxon>rosids</taxon>
        <taxon>fabids</taxon>
        <taxon>Malpighiales</taxon>
        <taxon>Euphorbiaceae</taxon>
        <taxon>Crotonoideae</taxon>
        <taxon>Micrandreae</taxon>
        <taxon>Hevea</taxon>
    </lineage>
</organism>
<dbReference type="Proteomes" id="UP001174677">
    <property type="component" value="Chromosome 4"/>
</dbReference>
<dbReference type="EMBL" id="JARPOI010000004">
    <property type="protein sequence ID" value="KAJ9183340.1"/>
    <property type="molecule type" value="Genomic_DNA"/>
</dbReference>
<evidence type="ECO:0000313" key="2">
    <source>
        <dbReference type="EMBL" id="KAJ9183340.1"/>
    </source>
</evidence>
<protein>
    <submittedName>
        <fullName evidence="2">Uncharacterized protein</fullName>
    </submittedName>
</protein>
<sequence>MEEGDRSVEHSVEVEAQGEAPAFQNVSGSVAPAPQMPQFPAQFAQQMAAMFQQMAEGMPAQAPPQTP</sequence>
<reference evidence="2" key="1">
    <citation type="journal article" date="2023" name="Plant Biotechnol. J.">
        <title>Chromosome-level wild Hevea brasiliensis genome provides new tools for genomic-assisted breeding and valuable loci to elevate rubber yield.</title>
        <authorList>
            <person name="Cheng H."/>
            <person name="Song X."/>
            <person name="Hu Y."/>
            <person name="Wu T."/>
            <person name="Yang Q."/>
            <person name="An Z."/>
            <person name="Feng S."/>
            <person name="Deng Z."/>
            <person name="Wu W."/>
            <person name="Zeng X."/>
            <person name="Tu M."/>
            <person name="Wang X."/>
            <person name="Huang H."/>
        </authorList>
    </citation>
    <scope>NUCLEOTIDE SEQUENCE</scope>
    <source>
        <strain evidence="2">MT/VB/25A 57/8</strain>
    </source>
</reference>
<comment type="caution">
    <text evidence="2">The sequence shown here is derived from an EMBL/GenBank/DDBJ whole genome shotgun (WGS) entry which is preliminary data.</text>
</comment>